<evidence type="ECO:0000256" key="4">
    <source>
        <dbReference type="ARBA" id="ARBA00022679"/>
    </source>
</evidence>
<dbReference type="Pfam" id="PF00155">
    <property type="entry name" value="Aminotran_1_2"/>
    <property type="match status" value="1"/>
</dbReference>
<feature type="signal peptide" evidence="6">
    <location>
        <begin position="1"/>
        <end position="19"/>
    </location>
</feature>
<feature type="domain" description="Aminotransferase class I/classII large" evidence="7">
    <location>
        <begin position="87"/>
        <end position="462"/>
    </location>
</feature>
<dbReference type="Gene3D" id="3.90.1150.10">
    <property type="entry name" value="Aspartate Aminotransferase, domain 1"/>
    <property type="match status" value="1"/>
</dbReference>
<evidence type="ECO:0000256" key="1">
    <source>
        <dbReference type="ARBA" id="ARBA00001933"/>
    </source>
</evidence>
<name>A0A7S0LKI0_9EUKA</name>
<proteinExistence type="inferred from homology"/>
<keyword evidence="3" id="KW-0032">Aminotransferase</keyword>
<accession>A0A7S0LKI0</accession>
<comment type="similarity">
    <text evidence="2">Belongs to the class-I pyridoxal-phosphate-dependent aminotransferase family.</text>
</comment>
<evidence type="ECO:0000256" key="5">
    <source>
        <dbReference type="ARBA" id="ARBA00022898"/>
    </source>
</evidence>
<dbReference type="EMBL" id="HBEY01039178">
    <property type="protein sequence ID" value="CAD8615264.1"/>
    <property type="molecule type" value="Transcribed_RNA"/>
</dbReference>
<sequence>MLLVLCQFPALLTWHGLHGALHRLGAVDISMDASTGLEEVLTPPQASLGLVQPTSHLSRIPAARLTGTGKPTVWSEFGELAAQTPNAVNLGQGFPDWQPPEFVVEQAFEALRSGHHQYTRPAGHPPLVEVLAERYSHHLERRIEPMSEVAVTVGASQALYVTLQALVNPGEEVLLLEPAFDLYYGQVKLTGATVVPVALSFDEGEGEWQLDAARLEAAITPRTKLLILNSPHNPTGKVFTEDEMRAIADIVRRHPNLLVISDEVYKYIVHSGGEHHHFALLPGMFDRTVTLSSAGKTFSITGWQNGWCVGPQELIKPIQLLLPFMQFCAATPMQQALSRVLPLADQPYEGHASYYDWLCHMYEQKRRLLAKGLSAAGMRPLKGQGGFFLMADTSALEVPAEYMSLSTPAAPEMTRDWALCRWLASEAGLIAIPASPFYSLPNKHLGANLVRFAFCKGDDTLLDASTRLAQIKPRS</sequence>
<dbReference type="GO" id="GO:0005737">
    <property type="term" value="C:cytoplasm"/>
    <property type="evidence" value="ECO:0007669"/>
    <property type="project" value="TreeGrafter"/>
</dbReference>
<dbReference type="InterPro" id="IPR015424">
    <property type="entry name" value="PyrdxlP-dep_Trfase"/>
</dbReference>
<feature type="chain" id="PRO_5030816045" description="Aminotransferase class I/classII large domain-containing protein" evidence="6">
    <location>
        <begin position="20"/>
        <end position="475"/>
    </location>
</feature>
<gene>
    <name evidence="8" type="ORF">CPEL01642_LOCUS18645</name>
</gene>
<keyword evidence="6" id="KW-0732">Signal</keyword>
<dbReference type="SUPFAM" id="SSF53383">
    <property type="entry name" value="PLP-dependent transferases"/>
    <property type="match status" value="1"/>
</dbReference>
<reference evidence="8" key="1">
    <citation type="submission" date="2021-01" db="EMBL/GenBank/DDBJ databases">
        <authorList>
            <person name="Corre E."/>
            <person name="Pelletier E."/>
            <person name="Niang G."/>
            <person name="Scheremetjew M."/>
            <person name="Finn R."/>
            <person name="Kale V."/>
            <person name="Holt S."/>
            <person name="Cochrane G."/>
            <person name="Meng A."/>
            <person name="Brown T."/>
            <person name="Cohen L."/>
        </authorList>
    </citation>
    <scope>NUCLEOTIDE SEQUENCE</scope>
    <source>
        <strain evidence="8">PLY182g</strain>
    </source>
</reference>
<dbReference type="InterPro" id="IPR015421">
    <property type="entry name" value="PyrdxlP-dep_Trfase_major"/>
</dbReference>
<keyword evidence="4" id="KW-0808">Transferase</keyword>
<protein>
    <recommendedName>
        <fullName evidence="7">Aminotransferase class I/classII large domain-containing protein</fullName>
    </recommendedName>
</protein>
<evidence type="ECO:0000256" key="3">
    <source>
        <dbReference type="ARBA" id="ARBA00022576"/>
    </source>
</evidence>
<dbReference type="AlphaFoldDB" id="A0A7S0LKI0"/>
<comment type="cofactor">
    <cofactor evidence="1">
        <name>pyridoxal 5'-phosphate</name>
        <dbReference type="ChEBI" id="CHEBI:597326"/>
    </cofactor>
</comment>
<evidence type="ECO:0000256" key="2">
    <source>
        <dbReference type="ARBA" id="ARBA00007441"/>
    </source>
</evidence>
<dbReference type="InterPro" id="IPR004839">
    <property type="entry name" value="Aminotransferase_I/II_large"/>
</dbReference>
<dbReference type="GO" id="GO:0030170">
    <property type="term" value="F:pyridoxal phosphate binding"/>
    <property type="evidence" value="ECO:0007669"/>
    <property type="project" value="InterPro"/>
</dbReference>
<dbReference type="FunFam" id="3.40.640.10:FF:000024">
    <property type="entry name" value="Kynurenine--oxoglutarate transaminase 3"/>
    <property type="match status" value="1"/>
</dbReference>
<dbReference type="PANTHER" id="PTHR43807:SF20">
    <property type="entry name" value="FI04487P"/>
    <property type="match status" value="1"/>
</dbReference>
<dbReference type="PANTHER" id="PTHR43807">
    <property type="entry name" value="FI04487P"/>
    <property type="match status" value="1"/>
</dbReference>
<organism evidence="8">
    <name type="scientific">Coccolithus braarudii</name>
    <dbReference type="NCBI Taxonomy" id="221442"/>
    <lineage>
        <taxon>Eukaryota</taxon>
        <taxon>Haptista</taxon>
        <taxon>Haptophyta</taxon>
        <taxon>Prymnesiophyceae</taxon>
        <taxon>Coccolithales</taxon>
        <taxon>Coccolithaceae</taxon>
        <taxon>Coccolithus</taxon>
    </lineage>
</organism>
<dbReference type="InterPro" id="IPR051326">
    <property type="entry name" value="Kynurenine-oxoglutarate_AT"/>
</dbReference>
<evidence type="ECO:0000313" key="8">
    <source>
        <dbReference type="EMBL" id="CAD8615264.1"/>
    </source>
</evidence>
<dbReference type="GO" id="GO:0016212">
    <property type="term" value="F:kynurenine-oxoglutarate transaminase activity"/>
    <property type="evidence" value="ECO:0007669"/>
    <property type="project" value="TreeGrafter"/>
</dbReference>
<dbReference type="InterPro" id="IPR015422">
    <property type="entry name" value="PyrdxlP-dep_Trfase_small"/>
</dbReference>
<dbReference type="CDD" id="cd00609">
    <property type="entry name" value="AAT_like"/>
    <property type="match status" value="1"/>
</dbReference>
<dbReference type="Gene3D" id="3.40.640.10">
    <property type="entry name" value="Type I PLP-dependent aspartate aminotransferase-like (Major domain)"/>
    <property type="match status" value="1"/>
</dbReference>
<keyword evidence="5" id="KW-0663">Pyridoxal phosphate</keyword>
<evidence type="ECO:0000256" key="6">
    <source>
        <dbReference type="SAM" id="SignalP"/>
    </source>
</evidence>
<evidence type="ECO:0000259" key="7">
    <source>
        <dbReference type="Pfam" id="PF00155"/>
    </source>
</evidence>